<evidence type="ECO:0000256" key="6">
    <source>
        <dbReference type="ARBA" id="ARBA00022737"/>
    </source>
</evidence>
<dbReference type="Proteomes" id="UP000274922">
    <property type="component" value="Unassembled WGS sequence"/>
</dbReference>
<evidence type="ECO:0000313" key="17">
    <source>
        <dbReference type="EMBL" id="RKP00217.1"/>
    </source>
</evidence>
<dbReference type="GO" id="GO:0006890">
    <property type="term" value="P:retrograde vesicle-mediated transport, Golgi to endoplasmic reticulum"/>
    <property type="evidence" value="ECO:0007669"/>
    <property type="project" value="TreeGrafter"/>
</dbReference>
<dbReference type="Gene3D" id="2.130.10.10">
    <property type="entry name" value="YVTN repeat-like/Quinoprotein amine dehydrogenase"/>
    <property type="match status" value="1"/>
</dbReference>
<keyword evidence="9 12" id="KW-0333">Golgi apparatus</keyword>
<dbReference type="GO" id="GO:0000139">
    <property type="term" value="C:Golgi membrane"/>
    <property type="evidence" value="ECO:0007669"/>
    <property type="project" value="UniProtKB-SubCell"/>
</dbReference>
<keyword evidence="10 12" id="KW-0472">Membrane</keyword>
<dbReference type="Pfam" id="PF23953">
    <property type="entry name" value="TPR_COPA_B"/>
    <property type="match status" value="1"/>
</dbReference>
<evidence type="ECO:0000256" key="10">
    <source>
        <dbReference type="ARBA" id="ARBA00023136"/>
    </source>
</evidence>
<comment type="similarity">
    <text evidence="2 12">Belongs to the WD repeat COPB2 family.</text>
</comment>
<dbReference type="SMART" id="SM00320">
    <property type="entry name" value="WD40"/>
    <property type="match status" value="6"/>
</dbReference>
<keyword evidence="8 12" id="KW-0653">Protein transport</keyword>
<keyword evidence="18" id="KW-1185">Reference proteome</keyword>
<feature type="region of interest" description="Disordered" evidence="14">
    <location>
        <begin position="929"/>
        <end position="950"/>
    </location>
</feature>
<dbReference type="GO" id="GO:0030126">
    <property type="term" value="C:COPI vesicle coat"/>
    <property type="evidence" value="ECO:0007669"/>
    <property type="project" value="TreeGrafter"/>
</dbReference>
<keyword evidence="7 12" id="KW-0931">ER-Golgi transport</keyword>
<keyword evidence="3 12" id="KW-0813">Transport</keyword>
<dbReference type="GO" id="GO:0006886">
    <property type="term" value="P:intracellular protein transport"/>
    <property type="evidence" value="ECO:0007669"/>
    <property type="project" value="UniProtKB-UniRule"/>
</dbReference>
<feature type="region of interest" description="Disordered" evidence="14">
    <location>
        <begin position="780"/>
        <end position="811"/>
    </location>
</feature>
<proteinExistence type="inferred from homology"/>
<keyword evidence="4 12" id="KW-0963">Cytoplasm</keyword>
<feature type="compositionally biased region" description="Basic residues" evidence="14">
    <location>
        <begin position="883"/>
        <end position="898"/>
    </location>
</feature>
<name>A0A4P9X522_9FUNG</name>
<dbReference type="InterPro" id="IPR020472">
    <property type="entry name" value="WD40_PAC1"/>
</dbReference>
<dbReference type="InterPro" id="IPR056176">
    <property type="entry name" value="TPR_COPA_B"/>
</dbReference>
<dbReference type="SUPFAM" id="SSF101898">
    <property type="entry name" value="NHL repeat"/>
    <property type="match status" value="1"/>
</dbReference>
<dbReference type="PRINTS" id="PR00320">
    <property type="entry name" value="GPROTEINBRPT"/>
</dbReference>
<feature type="repeat" description="WD" evidence="13">
    <location>
        <begin position="138"/>
        <end position="180"/>
    </location>
</feature>
<keyword evidence="6" id="KW-0677">Repeat</keyword>
<dbReference type="PIRSF" id="PIRSF005567">
    <property type="entry name" value="Coatomer_beta'_subunit"/>
    <property type="match status" value="1"/>
</dbReference>
<dbReference type="Pfam" id="PF04053">
    <property type="entry name" value="B-prop_COPA_B_2nd"/>
    <property type="match status" value="1"/>
</dbReference>
<accession>A0A4P9X522</accession>
<evidence type="ECO:0000259" key="16">
    <source>
        <dbReference type="Pfam" id="PF23953"/>
    </source>
</evidence>
<dbReference type="Gene3D" id="1.25.40.470">
    <property type="match status" value="1"/>
</dbReference>
<dbReference type="CDD" id="cd00200">
    <property type="entry name" value="WD40"/>
    <property type="match status" value="1"/>
</dbReference>
<feature type="region of interest" description="Disordered" evidence="14">
    <location>
        <begin position="869"/>
        <end position="898"/>
    </location>
</feature>
<evidence type="ECO:0000256" key="1">
    <source>
        <dbReference type="ARBA" id="ARBA00004347"/>
    </source>
</evidence>
<keyword evidence="11 12" id="KW-0968">Cytoplasmic vesicle</keyword>
<dbReference type="OrthoDB" id="10261470at2759"/>
<feature type="repeat" description="WD" evidence="13">
    <location>
        <begin position="95"/>
        <end position="127"/>
    </location>
</feature>
<dbReference type="GO" id="GO:0006891">
    <property type="term" value="P:intra-Golgi vesicle-mediated transport"/>
    <property type="evidence" value="ECO:0007669"/>
    <property type="project" value="TreeGrafter"/>
</dbReference>
<feature type="repeat" description="WD" evidence="13">
    <location>
        <begin position="181"/>
        <end position="224"/>
    </location>
</feature>
<organism evidence="17 18">
    <name type="scientific">Caulochytrium protostelioides</name>
    <dbReference type="NCBI Taxonomy" id="1555241"/>
    <lineage>
        <taxon>Eukaryota</taxon>
        <taxon>Fungi</taxon>
        <taxon>Fungi incertae sedis</taxon>
        <taxon>Chytridiomycota</taxon>
        <taxon>Chytridiomycota incertae sedis</taxon>
        <taxon>Chytridiomycetes</taxon>
        <taxon>Caulochytriales</taxon>
        <taxon>Caulochytriaceae</taxon>
        <taxon>Caulochytrium</taxon>
    </lineage>
</organism>
<dbReference type="PROSITE" id="PS50294">
    <property type="entry name" value="WD_REPEATS_REGION"/>
    <property type="match status" value="4"/>
</dbReference>
<evidence type="ECO:0000256" key="11">
    <source>
        <dbReference type="ARBA" id="ARBA00023329"/>
    </source>
</evidence>
<dbReference type="FunFam" id="1.25.40.470:FF:000001">
    <property type="entry name" value="Coatomer subunit beta"/>
    <property type="match status" value="1"/>
</dbReference>
<dbReference type="InterPro" id="IPR001680">
    <property type="entry name" value="WD40_rpt"/>
</dbReference>
<sequence>MPLRLDVKRKLSNRSDRVKAMDFHPTEPWVLSALYNGTVFIWNHETQALVKTFEVTDKPIRSAKFVARKSWIVVGSDDMQIRVFNYNTHERVAAFDAHSDYIRGLAIHPTQPLVLSCSDDYTIKLWDWEKNWRAVQVFEGHTHYIMQVVFNPKDPNTFASASLDQMVRVWSLGSPTPMFTLEGHTKGVNALDYYHGSDKPYLVSAADDKTVKVWDYQNKTCVQTLQGHSQNVTVVCYHPELPVIISGGEDGTVRIWHANTYRLENTLNYGLERVWAMAYMKGGNDVAFGFDEGTIVVKLGREEPAISMDNSGKIIWAKHNEIQTANVKTAITTDGAADEADDDQPTLHLTPKDLGNCDIYPQTLQHSPNGRFVVVCGDGEYIIYTALAWRNKSFGQALDFCWALDSNAYAIRESSNSVKLFKNFKEVRQMRAPFAEGIFGGTLLGVRGANFINFYDWETGACLRRIDVTARQVYWAESDLVAIVTDDACFVLRFNRIAYQQVAERGGLAQIGEDGDASFFDFIAEVNETIRSGCWVGDCFIYTNGAHRLNYLVGTQTATLAHFDEGMYLLGYLSRDHRVYLVDKDFRVKGFSFPLSLIAYQTAVLRHDMAQAQQVLPTIPRALLGKVARFLEGQGHQAEALAVAVDPDHRFELAIGLGELQVASAIAEAMPPPQTEMWRQIGDAALKAWDYGLALRAYEQAEDLHALFLIYKAGGQRSGMMRLAEKAHARGLFNLAFLCNHLTGRTAENLAMLMENKRWSEAALFARTYLPCRVARHGDHEPARQRRRGCRGGPAAAGRAPAPEPGLRGPGRRARLCGAPDPLGAARVLGDLQPPLDGRQHDWHRLGPRRHERERVVLERVGRRLGGVQPVQSARPGADVRQRRGRPHGDRRHGRGARCRAAHERCSDPGPAAHAGAGRPIVSVRHDHAGRQVRRGAAACGARRRVRAGA</sequence>
<feature type="domain" description="COPA/B TPR" evidence="16">
    <location>
        <begin position="600"/>
        <end position="776"/>
    </location>
</feature>
<dbReference type="InterPro" id="IPR015943">
    <property type="entry name" value="WD40/YVTN_repeat-like_dom_sf"/>
</dbReference>
<evidence type="ECO:0000256" key="5">
    <source>
        <dbReference type="ARBA" id="ARBA00022574"/>
    </source>
</evidence>
<dbReference type="InterPro" id="IPR050844">
    <property type="entry name" value="Coatomer_complex_subunit"/>
</dbReference>
<evidence type="ECO:0000256" key="13">
    <source>
        <dbReference type="PROSITE-ProRule" id="PRU00221"/>
    </source>
</evidence>
<dbReference type="InterPro" id="IPR016453">
    <property type="entry name" value="COPB2"/>
</dbReference>
<dbReference type="PANTHER" id="PTHR19876">
    <property type="entry name" value="COATOMER"/>
    <property type="match status" value="1"/>
</dbReference>
<comment type="function">
    <text evidence="12">The coatomer is a cytosolic protein complex that binds to dilysine motifs and reversibly associates with Golgi non-clathrin-coated vesicles, which further mediate biosynthetic protein transport from the ER, via the Golgi up to the trans Golgi network. Coatomer complex is required for budding from Golgi membranes, and is essential for the retrograde Golgi-to-ER transport of dilysine-tagged proteins.</text>
</comment>
<evidence type="ECO:0000313" key="18">
    <source>
        <dbReference type="Proteomes" id="UP000274922"/>
    </source>
</evidence>
<feature type="repeat" description="WD" evidence="13">
    <location>
        <begin position="225"/>
        <end position="266"/>
    </location>
</feature>
<dbReference type="PROSITE" id="PS50082">
    <property type="entry name" value="WD_REPEATS_2"/>
    <property type="match status" value="5"/>
</dbReference>
<keyword evidence="5 13" id="KW-0853">WD repeat</keyword>
<gene>
    <name evidence="17" type="ORF">CXG81DRAFT_30022</name>
</gene>
<evidence type="ECO:0000256" key="14">
    <source>
        <dbReference type="SAM" id="MobiDB-lite"/>
    </source>
</evidence>
<feature type="compositionally biased region" description="Low complexity" evidence="14">
    <location>
        <begin position="793"/>
        <end position="807"/>
    </location>
</feature>
<dbReference type="EMBL" id="ML014229">
    <property type="protein sequence ID" value="RKP00217.1"/>
    <property type="molecule type" value="Genomic_DNA"/>
</dbReference>
<protein>
    <recommendedName>
        <fullName evidence="12">Coatomer subunit beta'</fullName>
    </recommendedName>
</protein>
<dbReference type="FunFam" id="2.130.10.10:FF:000008">
    <property type="entry name" value="Coatomer subunit beta"/>
    <property type="match status" value="1"/>
</dbReference>
<evidence type="ECO:0000259" key="15">
    <source>
        <dbReference type="Pfam" id="PF04053"/>
    </source>
</evidence>
<reference evidence="18" key="1">
    <citation type="journal article" date="2018" name="Nat. Microbiol.">
        <title>Leveraging single-cell genomics to expand the fungal tree of life.</title>
        <authorList>
            <person name="Ahrendt S.R."/>
            <person name="Quandt C.A."/>
            <person name="Ciobanu D."/>
            <person name="Clum A."/>
            <person name="Salamov A."/>
            <person name="Andreopoulos B."/>
            <person name="Cheng J.F."/>
            <person name="Woyke T."/>
            <person name="Pelin A."/>
            <person name="Henrissat B."/>
            <person name="Reynolds N.K."/>
            <person name="Benny G.L."/>
            <person name="Smith M.E."/>
            <person name="James T.Y."/>
            <person name="Grigoriev I.V."/>
        </authorList>
    </citation>
    <scope>NUCLEOTIDE SEQUENCE [LARGE SCALE GENOMIC DNA]</scope>
    <source>
        <strain evidence="18">ATCC 52028</strain>
    </source>
</reference>
<evidence type="ECO:0000256" key="3">
    <source>
        <dbReference type="ARBA" id="ARBA00022448"/>
    </source>
</evidence>
<evidence type="ECO:0000256" key="2">
    <source>
        <dbReference type="ARBA" id="ARBA00010844"/>
    </source>
</evidence>
<dbReference type="GO" id="GO:0006888">
    <property type="term" value="P:endoplasmic reticulum to Golgi vesicle-mediated transport"/>
    <property type="evidence" value="ECO:0007669"/>
    <property type="project" value="TreeGrafter"/>
</dbReference>
<dbReference type="STRING" id="1555241.A0A4P9X522"/>
<comment type="subunit">
    <text evidence="12">Oligomeric complex that consists of at least the alpha, beta, beta', gamma, delta, epsilon and zeta subunits.</text>
</comment>
<dbReference type="GO" id="GO:0005198">
    <property type="term" value="F:structural molecule activity"/>
    <property type="evidence" value="ECO:0007669"/>
    <property type="project" value="UniProtKB-UniRule"/>
</dbReference>
<evidence type="ECO:0000256" key="4">
    <source>
        <dbReference type="ARBA" id="ARBA00022490"/>
    </source>
</evidence>
<dbReference type="PANTHER" id="PTHR19876:SF2">
    <property type="entry name" value="COATOMER SUBUNIT BETA"/>
    <property type="match status" value="1"/>
</dbReference>
<feature type="domain" description="COPA/B second beta-propeller" evidence="15">
    <location>
        <begin position="319"/>
        <end position="583"/>
    </location>
</feature>
<dbReference type="SUPFAM" id="SSF50978">
    <property type="entry name" value="WD40 repeat-like"/>
    <property type="match status" value="1"/>
</dbReference>
<evidence type="ECO:0000256" key="8">
    <source>
        <dbReference type="ARBA" id="ARBA00022927"/>
    </source>
</evidence>
<dbReference type="InterPro" id="IPR006692">
    <property type="entry name" value="Beta-prop_COPA/B_2nd"/>
</dbReference>
<comment type="subcellular location">
    <subcellularLocation>
        <location evidence="1 12">Cytoplasmic vesicle</location>
        <location evidence="1 12">COPI-coated vesicle membrane</location>
        <topology evidence="1 12">Peripheral membrane protein</topology>
        <orientation evidence="1 12">Cytoplasmic side</orientation>
    </subcellularLocation>
    <subcellularLocation>
        <location evidence="12">Golgi apparatus membrane</location>
        <topology evidence="12">Peripheral membrane protein</topology>
        <orientation evidence="12">Cytoplasmic side</orientation>
    </subcellularLocation>
    <text evidence="12">The coatomer is cytoplasmic or polymerized on the cytoplasmic side of the Golgi, as well as on the vesicles/buds originating from it.</text>
</comment>
<dbReference type="Pfam" id="PF00400">
    <property type="entry name" value="WD40"/>
    <property type="match status" value="6"/>
</dbReference>
<dbReference type="InterPro" id="IPR036322">
    <property type="entry name" value="WD40_repeat_dom_sf"/>
</dbReference>
<evidence type="ECO:0000256" key="7">
    <source>
        <dbReference type="ARBA" id="ARBA00022892"/>
    </source>
</evidence>
<feature type="repeat" description="WD" evidence="13">
    <location>
        <begin position="11"/>
        <end position="52"/>
    </location>
</feature>
<evidence type="ECO:0000256" key="9">
    <source>
        <dbReference type="ARBA" id="ARBA00023034"/>
    </source>
</evidence>
<evidence type="ECO:0000256" key="12">
    <source>
        <dbReference type="PIRNR" id="PIRNR005567"/>
    </source>
</evidence>
<dbReference type="AlphaFoldDB" id="A0A4P9X522"/>
<dbReference type="CDD" id="cd22947">
    <property type="entry name" value="Coatomer_WDAD_beta-like"/>
    <property type="match status" value="1"/>
</dbReference>